<dbReference type="Proteomes" id="UP000606786">
    <property type="component" value="Unassembled WGS sequence"/>
</dbReference>
<dbReference type="InterPro" id="IPR013604">
    <property type="entry name" value="7TM_chemorcpt"/>
</dbReference>
<dbReference type="PANTHER" id="PTHR21143">
    <property type="entry name" value="INVERTEBRATE GUSTATORY RECEPTOR"/>
    <property type="match status" value="1"/>
</dbReference>
<feature type="transmembrane region" description="Helical" evidence="8">
    <location>
        <begin position="414"/>
        <end position="432"/>
    </location>
</feature>
<dbReference type="PANTHER" id="PTHR21143:SF104">
    <property type="entry name" value="GUSTATORY RECEPTOR 8A-RELATED"/>
    <property type="match status" value="1"/>
</dbReference>
<dbReference type="GO" id="GO:0043025">
    <property type="term" value="C:neuronal cell body"/>
    <property type="evidence" value="ECO:0007669"/>
    <property type="project" value="TreeGrafter"/>
</dbReference>
<comment type="caution">
    <text evidence="9">The sequence shown here is derived from an EMBL/GenBank/DDBJ whole genome shotgun (WGS) entry which is preliminary data.</text>
</comment>
<evidence type="ECO:0000256" key="8">
    <source>
        <dbReference type="SAM" id="Phobius"/>
    </source>
</evidence>
<dbReference type="GO" id="GO:0007635">
    <property type="term" value="P:chemosensory behavior"/>
    <property type="evidence" value="ECO:0007669"/>
    <property type="project" value="TreeGrafter"/>
</dbReference>
<dbReference type="GO" id="GO:0008049">
    <property type="term" value="P:male courtship behavior"/>
    <property type="evidence" value="ECO:0007669"/>
    <property type="project" value="TreeGrafter"/>
</dbReference>
<dbReference type="EMBL" id="CAJHJT010000056">
    <property type="protein sequence ID" value="CAD7012962.1"/>
    <property type="molecule type" value="Genomic_DNA"/>
</dbReference>
<dbReference type="Pfam" id="PF08395">
    <property type="entry name" value="7tm_7"/>
    <property type="match status" value="2"/>
</dbReference>
<keyword evidence="6" id="KW-0675">Receptor</keyword>
<evidence type="ECO:0000313" key="10">
    <source>
        <dbReference type="Proteomes" id="UP000606786"/>
    </source>
</evidence>
<feature type="transmembrane region" description="Helical" evidence="8">
    <location>
        <begin position="141"/>
        <end position="162"/>
    </location>
</feature>
<feature type="transmembrane region" description="Helical" evidence="8">
    <location>
        <begin position="81"/>
        <end position="98"/>
    </location>
</feature>
<dbReference type="AlphaFoldDB" id="A0A811VFK9"/>
<organism evidence="9 10">
    <name type="scientific">Ceratitis capitata</name>
    <name type="common">Mediterranean fruit fly</name>
    <name type="synonym">Tephritis capitata</name>
    <dbReference type="NCBI Taxonomy" id="7213"/>
    <lineage>
        <taxon>Eukaryota</taxon>
        <taxon>Metazoa</taxon>
        <taxon>Ecdysozoa</taxon>
        <taxon>Arthropoda</taxon>
        <taxon>Hexapoda</taxon>
        <taxon>Insecta</taxon>
        <taxon>Pterygota</taxon>
        <taxon>Neoptera</taxon>
        <taxon>Endopterygota</taxon>
        <taxon>Diptera</taxon>
        <taxon>Brachycera</taxon>
        <taxon>Muscomorpha</taxon>
        <taxon>Tephritoidea</taxon>
        <taxon>Tephritidae</taxon>
        <taxon>Ceratitis</taxon>
        <taxon>Ceratitis</taxon>
    </lineage>
</organism>
<feature type="transmembrane region" description="Helical" evidence="8">
    <location>
        <begin position="549"/>
        <end position="573"/>
    </location>
</feature>
<keyword evidence="10" id="KW-1185">Reference proteome</keyword>
<evidence type="ECO:0000256" key="4">
    <source>
        <dbReference type="ARBA" id="ARBA00022989"/>
    </source>
</evidence>
<feature type="transmembrane region" description="Helical" evidence="8">
    <location>
        <begin position="41"/>
        <end position="61"/>
    </location>
</feature>
<dbReference type="GO" id="GO:0005886">
    <property type="term" value="C:plasma membrane"/>
    <property type="evidence" value="ECO:0007669"/>
    <property type="project" value="UniProtKB-SubCell"/>
</dbReference>
<feature type="transmembrane region" description="Helical" evidence="8">
    <location>
        <begin position="168"/>
        <end position="198"/>
    </location>
</feature>
<feature type="transmembrane region" description="Helical" evidence="8">
    <location>
        <begin position="384"/>
        <end position="402"/>
    </location>
</feature>
<protein>
    <submittedName>
        <fullName evidence="9">(Mediterranean fruit fly) hypothetical protein</fullName>
    </submittedName>
</protein>
<dbReference type="GO" id="GO:0050909">
    <property type="term" value="P:sensory perception of taste"/>
    <property type="evidence" value="ECO:0007669"/>
    <property type="project" value="InterPro"/>
</dbReference>
<name>A0A811VFK9_CERCA</name>
<keyword evidence="2" id="KW-1003">Cell membrane</keyword>
<keyword evidence="7" id="KW-0807">Transducer</keyword>
<evidence type="ECO:0000313" key="9">
    <source>
        <dbReference type="EMBL" id="CAD7012962.1"/>
    </source>
</evidence>
<comment type="subcellular location">
    <subcellularLocation>
        <location evidence="1">Cell membrane</location>
        <topology evidence="1">Multi-pass membrane protein</topology>
    </subcellularLocation>
</comment>
<evidence type="ECO:0000256" key="6">
    <source>
        <dbReference type="ARBA" id="ARBA00023170"/>
    </source>
</evidence>
<reference evidence="9" key="1">
    <citation type="submission" date="2020-11" db="EMBL/GenBank/DDBJ databases">
        <authorList>
            <person name="Whitehead M."/>
        </authorList>
    </citation>
    <scope>NUCLEOTIDE SEQUENCE</scope>
    <source>
        <strain evidence="9">EGII</strain>
    </source>
</reference>
<evidence type="ECO:0000256" key="2">
    <source>
        <dbReference type="ARBA" id="ARBA00022475"/>
    </source>
</evidence>
<keyword evidence="3 8" id="KW-0812">Transmembrane</keyword>
<keyword evidence="4 8" id="KW-1133">Transmembrane helix</keyword>
<evidence type="ECO:0000256" key="5">
    <source>
        <dbReference type="ARBA" id="ARBA00023136"/>
    </source>
</evidence>
<dbReference type="GO" id="GO:0030425">
    <property type="term" value="C:dendrite"/>
    <property type="evidence" value="ECO:0007669"/>
    <property type="project" value="TreeGrafter"/>
</dbReference>
<feature type="transmembrane region" description="Helical" evidence="8">
    <location>
        <begin position="12"/>
        <end position="29"/>
    </location>
</feature>
<feature type="transmembrane region" description="Helical" evidence="8">
    <location>
        <begin position="516"/>
        <end position="537"/>
    </location>
</feature>
<sequence>MQPHAAPFWQLYTYYFALLIGLTAFHVDIEQRRVYRCTFMQVYACTMNALVVVAVPFSLWTSLEFLDYLNLNALMKIVNEVNVKQIFFITGLTIIFRWQRERSIYEILTQLLQLERRYFEKCMPRSVKAHCRQYYSNNLLWLKYFSVISQSLWTLYNMFFYLPDKSVISLFYCVYVICIISAVLHMVLHYFLAMWYLWQRFCWLNARLQQILDVLRSLEAHKRCDQRVRKRAYQRLGQELMEVVRVHYQLTGFAERITNCYRFQIITVLFSKVINNISITYLGLKYGNNSFLKSLGVTYHIFSTSFFIITLSDSYLLDILCERVVGASHEAAEVLKRFDELFELDDAVEYALLITFARVQKYGQQQQHSIPMPAMKKAAAVPRWYLYTYYFASLIGLAGFRVDFKERRIRRCTLMQIYACTLNTLTVCFLPLAYNTALKFLDHLNDNHLMKIVNSVNTVQIFFITSLGLIFRWKRENTIFEILTQILDLERRFFEKCVPQTVKAYCRQLHGNRLLWLKYFSVVTQIVYTLVNLVYFMPKISITWLLYSAHMFLLISMLLHMILHYFLAMWYLWKRFSWLNAQLRRIFNFLRLLEAHRLLGDGLASDAQRRLAGELLDVTRVHYQLTQFAEHLTKCFRLEIMGVLFSKIINNISIGYLCLKYNNNSYLKSLSVVFQMFSLMAIIITLSDSYLLDILCERVVGASHEAAEVLKRFDELFELDDAVEYAVSKISLKESSETHI</sequence>
<dbReference type="GO" id="GO:0007165">
    <property type="term" value="P:signal transduction"/>
    <property type="evidence" value="ECO:0007669"/>
    <property type="project" value="UniProtKB-KW"/>
</dbReference>
<feature type="transmembrane region" description="Helical" evidence="8">
    <location>
        <begin position="291"/>
        <end position="309"/>
    </location>
</feature>
<evidence type="ECO:0000256" key="3">
    <source>
        <dbReference type="ARBA" id="ARBA00022692"/>
    </source>
</evidence>
<accession>A0A811VFK9</accession>
<keyword evidence="5 8" id="KW-0472">Membrane</keyword>
<dbReference type="GO" id="GO:0030424">
    <property type="term" value="C:axon"/>
    <property type="evidence" value="ECO:0007669"/>
    <property type="project" value="TreeGrafter"/>
</dbReference>
<feature type="transmembrane region" description="Helical" evidence="8">
    <location>
        <begin position="670"/>
        <end position="692"/>
    </location>
</feature>
<gene>
    <name evidence="9" type="ORF">CCAP1982_LOCUS21053</name>
</gene>
<dbReference type="OrthoDB" id="8067175at2759"/>
<feature type="transmembrane region" description="Helical" evidence="8">
    <location>
        <begin position="452"/>
        <end position="471"/>
    </location>
</feature>
<proteinExistence type="predicted"/>
<evidence type="ECO:0000256" key="7">
    <source>
        <dbReference type="ARBA" id="ARBA00023224"/>
    </source>
</evidence>
<evidence type="ECO:0000256" key="1">
    <source>
        <dbReference type="ARBA" id="ARBA00004651"/>
    </source>
</evidence>